<evidence type="ECO:0000313" key="4">
    <source>
        <dbReference type="EMBL" id="RHY07728.1"/>
    </source>
</evidence>
<keyword evidence="1" id="KW-0040">ANK repeat</keyword>
<organism evidence="4 5">
    <name type="scientific">Aphanomyces astaci</name>
    <name type="common">Crayfish plague agent</name>
    <dbReference type="NCBI Taxonomy" id="112090"/>
    <lineage>
        <taxon>Eukaryota</taxon>
        <taxon>Sar</taxon>
        <taxon>Stramenopiles</taxon>
        <taxon>Oomycota</taxon>
        <taxon>Saprolegniomycetes</taxon>
        <taxon>Saprolegniales</taxon>
        <taxon>Verrucalvaceae</taxon>
        <taxon>Aphanomyces</taxon>
    </lineage>
</organism>
<feature type="coiled-coil region" evidence="2">
    <location>
        <begin position="297"/>
        <end position="349"/>
    </location>
</feature>
<sequence>MTSGGNGGEEKLMYLFTNNDVWDVDDADDTILREFTKAESVNINVTKVTDDALNTFAHMAALWDRPRVLEHLIRVGADLNATNKVGNTPADIAMHWGNADLALQIKHYGGKHCCEQERDLAIAQRDLVQSKINDATSKMEKAMGDWLQISKDKEDLRVERDRLLLRVDDMERQMAQVKTDYATYRGLYEQRQLQLEAMRLEVDKLRLAVADEAQAKQNALQGWQKAESYAKEIQHMREIAMECEEEAVRMRDDAMCERDAARDLMKRAQADHVVAVTLQKQAEGERDVALGEKDDAMANVRTQIELWAVKVKEAEHERAMIQVEINRQKASLEAKCKWLEKELARVNLLSTVLESQLGETTLKLTQAQTNQESSSTQLEKSLRKTKRLENELKELIEARTDEKHMWKLKEQQALHVESQHAMQTILKAAMRLWTKLANIEWIFDFVAHPDVLEDGNGDPVRSMVSSPMWKPPPKKAAPSSVRPQTTHEPSRPNHRHSTPTLLTPLTTPSTVLVDTAASTKFADKLESIQGKVKTWMHWCSQSLDSDVKWDKTLLDQSAQNIDCLLTVADGLFDFLGVAMKDKVTAFRYVYYYTKQVDMQVKNVERKEMLLKRFTQHREESLRRPKQPAHFRECSIGPG</sequence>
<evidence type="ECO:0000256" key="1">
    <source>
        <dbReference type="PROSITE-ProRule" id="PRU00023"/>
    </source>
</evidence>
<comment type="caution">
    <text evidence="4">The sequence shown here is derived from an EMBL/GenBank/DDBJ whole genome shotgun (WGS) entry which is preliminary data.</text>
</comment>
<reference evidence="4 5" key="1">
    <citation type="submission" date="2018-08" db="EMBL/GenBank/DDBJ databases">
        <title>Aphanomyces genome sequencing and annotation.</title>
        <authorList>
            <person name="Minardi D."/>
            <person name="Oidtmann B."/>
            <person name="Van Der Giezen M."/>
            <person name="Studholme D.J."/>
        </authorList>
    </citation>
    <scope>NUCLEOTIDE SEQUENCE [LARGE SCALE GENOMIC DNA]</scope>
    <source>
        <strain evidence="4 5">Kv</strain>
    </source>
</reference>
<evidence type="ECO:0000313" key="5">
    <source>
        <dbReference type="Proteomes" id="UP000265427"/>
    </source>
</evidence>
<dbReference type="VEuPathDB" id="FungiDB:H257_02395"/>
<protein>
    <submittedName>
        <fullName evidence="4">Uncharacterized protein</fullName>
    </submittedName>
</protein>
<feature type="coiled-coil region" evidence="2">
    <location>
        <begin position="378"/>
        <end position="405"/>
    </location>
</feature>
<dbReference type="PROSITE" id="PS50088">
    <property type="entry name" value="ANK_REPEAT"/>
    <property type="match status" value="1"/>
</dbReference>
<feature type="repeat" description="ANK" evidence="1">
    <location>
        <begin position="52"/>
        <end position="84"/>
    </location>
</feature>
<dbReference type="Gene3D" id="1.25.40.20">
    <property type="entry name" value="Ankyrin repeat-containing domain"/>
    <property type="match status" value="1"/>
</dbReference>
<gene>
    <name evidence="4" type="ORF">DYB36_001130</name>
</gene>
<evidence type="ECO:0000256" key="3">
    <source>
        <dbReference type="SAM" id="MobiDB-lite"/>
    </source>
</evidence>
<keyword evidence="2" id="KW-0175">Coiled coil</keyword>
<evidence type="ECO:0000256" key="2">
    <source>
        <dbReference type="SAM" id="Coils"/>
    </source>
</evidence>
<dbReference type="InterPro" id="IPR036770">
    <property type="entry name" value="Ankyrin_rpt-contain_sf"/>
</dbReference>
<dbReference type="AlphaFoldDB" id="A0A397APK2"/>
<dbReference type="SUPFAM" id="SSF48403">
    <property type="entry name" value="Ankyrin repeat"/>
    <property type="match status" value="1"/>
</dbReference>
<dbReference type="Proteomes" id="UP000265427">
    <property type="component" value="Unassembled WGS sequence"/>
</dbReference>
<dbReference type="EMBL" id="QUSZ01005913">
    <property type="protein sequence ID" value="RHY07728.1"/>
    <property type="molecule type" value="Genomic_DNA"/>
</dbReference>
<name>A0A397APK2_APHAT</name>
<accession>A0A397APK2</accession>
<feature type="region of interest" description="Disordered" evidence="3">
    <location>
        <begin position="458"/>
        <end position="505"/>
    </location>
</feature>
<feature type="coiled-coil region" evidence="2">
    <location>
        <begin position="153"/>
        <end position="271"/>
    </location>
</feature>
<dbReference type="InterPro" id="IPR002110">
    <property type="entry name" value="Ankyrin_rpt"/>
</dbReference>
<proteinExistence type="predicted"/>
<feature type="region of interest" description="Disordered" evidence="3">
    <location>
        <begin position="618"/>
        <end position="638"/>
    </location>
</feature>